<reference evidence="2" key="1">
    <citation type="submission" date="2022-03" db="EMBL/GenBank/DDBJ databases">
        <title>Sea Food Isolates.</title>
        <authorList>
            <person name="Li c."/>
        </authorList>
    </citation>
    <scope>NUCLEOTIDE SEQUENCE</scope>
    <source>
        <strain evidence="2">19PA01SH03</strain>
    </source>
</reference>
<dbReference type="EMBL" id="CP095339">
    <property type="protein sequence ID" value="XAG22776.1"/>
    <property type="molecule type" value="Genomic_DNA"/>
</dbReference>
<evidence type="ECO:0000313" key="2">
    <source>
        <dbReference type="EMBL" id="XAG22776.1"/>
    </source>
</evidence>
<dbReference type="PROSITE" id="PS51819">
    <property type="entry name" value="VOC"/>
    <property type="match status" value="1"/>
</dbReference>
<dbReference type="Pfam" id="PF00903">
    <property type="entry name" value="Glyoxalase"/>
    <property type="match status" value="1"/>
</dbReference>
<organism evidence="2">
    <name type="scientific">bacterium 19PA01SH03</name>
    <dbReference type="NCBI Taxonomy" id="2920705"/>
    <lineage>
        <taxon>Bacteria</taxon>
    </lineage>
</organism>
<dbReference type="PANTHER" id="PTHR35006:SF4">
    <property type="entry name" value="BLR7706 PROTEIN"/>
    <property type="match status" value="1"/>
</dbReference>
<dbReference type="InterPro" id="IPR004360">
    <property type="entry name" value="Glyas_Fos-R_dOase_dom"/>
</dbReference>
<dbReference type="PANTHER" id="PTHR35006">
    <property type="entry name" value="GLYOXALASE FAMILY PROTEIN (AFU_ORTHOLOGUE AFUA_5G14830)"/>
    <property type="match status" value="1"/>
</dbReference>
<dbReference type="AlphaFoldDB" id="A0AAU6SS26"/>
<name>A0AAU6SS26_UNCXX</name>
<dbReference type="Gene3D" id="3.10.180.10">
    <property type="entry name" value="2,3-Dihydroxybiphenyl 1,2-Dioxygenase, domain 1"/>
    <property type="match status" value="1"/>
</dbReference>
<gene>
    <name evidence="2" type="ORF">MRN70_16500</name>
</gene>
<dbReference type="InterPro" id="IPR037523">
    <property type="entry name" value="VOC_core"/>
</dbReference>
<sequence length="122" mass="13055">MIINHVSLGVSNVASAVFFYDAVLSTLSIKRSHYIENVAIAYGENFEFWVGCPCEDGASSGNGTHIAFNAPSQDAVDHFYATALELGGSCAGKPGLRPEYGETYYAAYILDADGNKIEAVHI</sequence>
<dbReference type="CDD" id="cd07262">
    <property type="entry name" value="VOC_like"/>
    <property type="match status" value="1"/>
</dbReference>
<dbReference type="SUPFAM" id="SSF54593">
    <property type="entry name" value="Glyoxalase/Bleomycin resistance protein/Dihydroxybiphenyl dioxygenase"/>
    <property type="match status" value="1"/>
</dbReference>
<proteinExistence type="predicted"/>
<protein>
    <submittedName>
        <fullName evidence="2">VOC family protein</fullName>
    </submittedName>
</protein>
<dbReference type="InterPro" id="IPR029068">
    <property type="entry name" value="Glyas_Bleomycin-R_OHBP_Dase"/>
</dbReference>
<accession>A0AAU6SS26</accession>
<evidence type="ECO:0000259" key="1">
    <source>
        <dbReference type="PROSITE" id="PS51819"/>
    </source>
</evidence>
<feature type="domain" description="VOC" evidence="1">
    <location>
        <begin position="2"/>
        <end position="122"/>
    </location>
</feature>